<accession>A0AAD7AY61</accession>
<comment type="caution">
    <text evidence="4">The sequence shown here is derived from an EMBL/GenBank/DDBJ whole genome shotgun (WGS) entry which is preliminary data.</text>
</comment>
<dbReference type="EMBL" id="JARKIF010000123">
    <property type="protein sequence ID" value="KAJ7603822.1"/>
    <property type="molecule type" value="Genomic_DNA"/>
</dbReference>
<dbReference type="AlphaFoldDB" id="A0AAD7AY61"/>
<evidence type="ECO:0008006" key="6">
    <source>
        <dbReference type="Google" id="ProtNLM"/>
    </source>
</evidence>
<evidence type="ECO:0000313" key="4">
    <source>
        <dbReference type="EMBL" id="KAJ7603822.1"/>
    </source>
</evidence>
<dbReference type="PANTHER" id="PTHR43503">
    <property type="entry name" value="MCG48959-RELATED"/>
    <property type="match status" value="1"/>
</dbReference>
<keyword evidence="2" id="KW-0677">Repeat</keyword>
<name>A0AAD7AY61_9AGAR</name>
<dbReference type="GO" id="GO:0005829">
    <property type="term" value="C:cytosol"/>
    <property type="evidence" value="ECO:0007669"/>
    <property type="project" value="TreeGrafter"/>
</dbReference>
<evidence type="ECO:0000256" key="3">
    <source>
        <dbReference type="SAM" id="MobiDB-lite"/>
    </source>
</evidence>
<evidence type="ECO:0000313" key="5">
    <source>
        <dbReference type="Proteomes" id="UP001221142"/>
    </source>
</evidence>
<dbReference type="Gene3D" id="2.120.10.80">
    <property type="entry name" value="Kelch-type beta propeller"/>
    <property type="match status" value="1"/>
</dbReference>
<evidence type="ECO:0000256" key="1">
    <source>
        <dbReference type="ARBA" id="ARBA00022441"/>
    </source>
</evidence>
<keyword evidence="5" id="KW-1185">Reference proteome</keyword>
<evidence type="ECO:0000256" key="2">
    <source>
        <dbReference type="ARBA" id="ARBA00022737"/>
    </source>
</evidence>
<dbReference type="Proteomes" id="UP001221142">
    <property type="component" value="Unassembled WGS sequence"/>
</dbReference>
<organism evidence="4 5">
    <name type="scientific">Roridomyces roridus</name>
    <dbReference type="NCBI Taxonomy" id="1738132"/>
    <lineage>
        <taxon>Eukaryota</taxon>
        <taxon>Fungi</taxon>
        <taxon>Dikarya</taxon>
        <taxon>Basidiomycota</taxon>
        <taxon>Agaricomycotina</taxon>
        <taxon>Agaricomycetes</taxon>
        <taxon>Agaricomycetidae</taxon>
        <taxon>Agaricales</taxon>
        <taxon>Marasmiineae</taxon>
        <taxon>Mycenaceae</taxon>
        <taxon>Roridomyces</taxon>
    </lineage>
</organism>
<dbReference type="InterPro" id="IPR011333">
    <property type="entry name" value="SKP1/BTB/POZ_sf"/>
</dbReference>
<protein>
    <recommendedName>
        <fullName evidence="6">Galactose oxidase</fullName>
    </recommendedName>
</protein>
<feature type="region of interest" description="Disordered" evidence="3">
    <location>
        <begin position="594"/>
        <end position="613"/>
    </location>
</feature>
<dbReference type="Gene3D" id="3.30.710.10">
    <property type="entry name" value="Potassium Channel Kv1.1, Chain A"/>
    <property type="match status" value="1"/>
</dbReference>
<dbReference type="GO" id="GO:0045454">
    <property type="term" value="P:cell redox homeostasis"/>
    <property type="evidence" value="ECO:0007669"/>
    <property type="project" value="TreeGrafter"/>
</dbReference>
<dbReference type="Pfam" id="PF24681">
    <property type="entry name" value="Kelch_KLHDC2_KLHL20_DRC7"/>
    <property type="match status" value="1"/>
</dbReference>
<keyword evidence="1" id="KW-0880">Kelch repeat</keyword>
<gene>
    <name evidence="4" type="ORF">FB45DRAFT_770234</name>
</gene>
<dbReference type="InterPro" id="IPR015915">
    <property type="entry name" value="Kelch-typ_b-propeller"/>
</dbReference>
<dbReference type="PANTHER" id="PTHR43503:SF2">
    <property type="entry name" value="NEGATIVE REGULATOR OF SPORULATION MDS3-RELATED"/>
    <property type="match status" value="1"/>
</dbReference>
<dbReference type="SUPFAM" id="SSF117281">
    <property type="entry name" value="Kelch motif"/>
    <property type="match status" value="1"/>
</dbReference>
<sequence>MSAAPHSTYDLTTFCRKTTGDVPPKLVGAATAVLGSEMYLFGGRLFAERRMVADLYVFDLETYNWQIIPAFPEDDVPCPRYFHSLETWNNHLILFGGMTDEPGSPDEYRVLNDIRLFDIESLHWLQPSRFRTPESLLPQARYAHLASVTADRLFIIGGQDYYNIWLTDVCVYDLITQTWSETRDHPVHCGSYRSIAVSSSQVVRFPEVELPDGRDSPVLCQGDLSSPSLVHLLYSAAPDNDYPSNIYLYSNRNFTQVKRELEVLSPLPNTGFTLQDLSSSFAGAQLPPGLRFPSGAIQGSHLIVSGIVIAKSDHAFSIWALDLKTMHWSHIDPGNALDVGSWVRGCLHADENKLIIFGNRAGNFVEDFTCRILSWDHVAVVDLEAFGIYQPPALKLDIHMQELGLAALNKRALADFDIICDDGRTLVCSRKLLEERRPWFKEMRLKLLQDAMSGLQVDSPTTDRGILDLRLTPRALHLPEQYPIAMALVQYFYTLALVTPLQTAPAVLSQLLILSTNYQLPHLQGLVRHAMHRALSYRTCTGVYEVATLCECRSLQIRAMRILMVSTRREEESPHSETAVAGEHSNHTYHIARIADNEAHAGPSTRPRSTARERRENRVFFPFNSVNSVLIVIRCL</sequence>
<proteinExistence type="predicted"/>
<dbReference type="GO" id="GO:0005739">
    <property type="term" value="C:mitochondrion"/>
    <property type="evidence" value="ECO:0007669"/>
    <property type="project" value="TreeGrafter"/>
</dbReference>
<reference evidence="4" key="1">
    <citation type="submission" date="2023-03" db="EMBL/GenBank/DDBJ databases">
        <title>Massive genome expansion in bonnet fungi (Mycena s.s.) driven by repeated elements and novel gene families across ecological guilds.</title>
        <authorList>
            <consortium name="Lawrence Berkeley National Laboratory"/>
            <person name="Harder C.B."/>
            <person name="Miyauchi S."/>
            <person name="Viragh M."/>
            <person name="Kuo A."/>
            <person name="Thoen E."/>
            <person name="Andreopoulos B."/>
            <person name="Lu D."/>
            <person name="Skrede I."/>
            <person name="Drula E."/>
            <person name="Henrissat B."/>
            <person name="Morin E."/>
            <person name="Kohler A."/>
            <person name="Barry K."/>
            <person name="LaButti K."/>
            <person name="Morin E."/>
            <person name="Salamov A."/>
            <person name="Lipzen A."/>
            <person name="Mereny Z."/>
            <person name="Hegedus B."/>
            <person name="Baldrian P."/>
            <person name="Stursova M."/>
            <person name="Weitz H."/>
            <person name="Taylor A."/>
            <person name="Grigoriev I.V."/>
            <person name="Nagy L.G."/>
            <person name="Martin F."/>
            <person name="Kauserud H."/>
        </authorList>
    </citation>
    <scope>NUCLEOTIDE SEQUENCE</scope>
    <source>
        <strain evidence="4">9284</strain>
    </source>
</reference>